<keyword evidence="2" id="KW-1185">Reference proteome</keyword>
<keyword evidence="1" id="KW-0347">Helicase</keyword>
<keyword evidence="1" id="KW-0067">ATP-binding</keyword>
<organism evidence="1 2">
    <name type="scientific">Kolpuevirus sp. 'frurule'</name>
    <dbReference type="NCBI Taxonomy" id="3028514"/>
    <lineage>
        <taxon>Viruses</taxon>
        <taxon>Duplodnaviria</taxon>
        <taxon>Heunggongvirae</taxon>
        <taxon>Uroviricota</taxon>
        <taxon>Caudoviricetes</taxon>
        <taxon>Crassvirales</taxon>
        <taxon>Steigviridae</taxon>
        <taxon>Asinivirinae</taxon>
        <taxon>Kolpuevirus</taxon>
    </lineage>
</organism>
<dbReference type="EMBL" id="OQ198718">
    <property type="protein sequence ID" value="WEY17606.1"/>
    <property type="molecule type" value="Genomic_DNA"/>
</dbReference>
<evidence type="ECO:0000313" key="2">
    <source>
        <dbReference type="Proteomes" id="UP001225300"/>
    </source>
</evidence>
<accession>A0AAF0DPB3</accession>
<dbReference type="GO" id="GO:0004386">
    <property type="term" value="F:helicase activity"/>
    <property type="evidence" value="ECO:0007669"/>
    <property type="project" value="UniProtKB-KW"/>
</dbReference>
<proteinExistence type="predicted"/>
<sequence length="52" mass="6209">MKNTPIIIDHIGLLKTTQDFKNEHIFDEINELNKELRKKYGTISKLIKRNKK</sequence>
<dbReference type="Proteomes" id="UP001225300">
    <property type="component" value="Segment"/>
</dbReference>
<keyword evidence="1" id="KW-0378">Hydrolase</keyword>
<keyword evidence="1" id="KW-0547">Nucleotide-binding</keyword>
<name>A0AAF0DPB3_9CAUD</name>
<protein>
    <submittedName>
        <fullName evidence="1">Replicative DNA helicase</fullName>
    </submittedName>
</protein>
<reference evidence="1" key="1">
    <citation type="journal article" date="2023" name="bioRxiv">
        <title>Novel crAssphage isolates exhibit conserved gene order and purifying selection of the host specificity protein.</title>
        <authorList>
            <person name="Papudeshi B."/>
            <person name="Vega A.A."/>
            <person name="Souza C."/>
            <person name="Giles S.K."/>
            <person name="Mallawaarachchi V."/>
            <person name="Roach M.J."/>
            <person name="An M."/>
            <person name="Jacobson N."/>
            <person name="McNair K."/>
            <person name="Mora M.F."/>
            <person name="Pastrana K."/>
            <person name="Leigh C."/>
            <person name="Cram C."/>
            <person name="Plewa W.S."/>
            <person name="Grigson S.R."/>
            <person name="Bouras G."/>
            <person name="Decewicz P."/>
            <person name="Luque A."/>
            <person name="Droit L."/>
            <person name="Handley S.A."/>
            <person name="Segall A.M."/>
            <person name="Dinsdale E.A."/>
            <person name="Edwards R.A."/>
        </authorList>
    </citation>
    <scope>NUCLEOTIDE SEQUENCE</scope>
    <source>
        <strain evidence="1">Bc03</strain>
    </source>
</reference>
<evidence type="ECO:0000313" key="1">
    <source>
        <dbReference type="EMBL" id="WEY17606.1"/>
    </source>
</evidence>